<dbReference type="Pfam" id="PF20516">
    <property type="entry name" value="PDDEXK_12"/>
    <property type="match status" value="1"/>
</dbReference>
<evidence type="ECO:0000313" key="2">
    <source>
        <dbReference type="EMBL" id="KAF9728469.1"/>
    </source>
</evidence>
<proteinExistence type="predicted"/>
<name>A0A9P6KJJ7_9PLEO</name>
<feature type="domain" description="PD-(D/E)XK nuclease-like" evidence="1">
    <location>
        <begin position="22"/>
        <end position="73"/>
    </location>
</feature>
<dbReference type="EMBL" id="WJXW01000020">
    <property type="protein sequence ID" value="KAF9728469.1"/>
    <property type="molecule type" value="Genomic_DNA"/>
</dbReference>
<dbReference type="Proteomes" id="UP000756921">
    <property type="component" value="Unassembled WGS sequence"/>
</dbReference>
<dbReference type="InterPro" id="IPR046797">
    <property type="entry name" value="PDDEXK_12"/>
</dbReference>
<evidence type="ECO:0000313" key="3">
    <source>
        <dbReference type="Proteomes" id="UP000756921"/>
    </source>
</evidence>
<keyword evidence="3" id="KW-1185">Reference proteome</keyword>
<gene>
    <name evidence="2" type="ORF">PMIN01_13602</name>
</gene>
<sequence>MPSPGFEDLYNCLRTAGNPIVSHMADAFTKTAALYSCVEVKPASGDHTEAEFQLSVWMAASLRKKMQLARRVGLVDKSSLVEPTTGMKTVLELKLYLEVIIPTVL</sequence>
<comment type="caution">
    <text evidence="2">The sequence shown here is derived from an EMBL/GenBank/DDBJ whole genome shotgun (WGS) entry which is preliminary data.</text>
</comment>
<organism evidence="2 3">
    <name type="scientific">Paraphaeosphaeria minitans</name>
    <dbReference type="NCBI Taxonomy" id="565426"/>
    <lineage>
        <taxon>Eukaryota</taxon>
        <taxon>Fungi</taxon>
        <taxon>Dikarya</taxon>
        <taxon>Ascomycota</taxon>
        <taxon>Pezizomycotina</taxon>
        <taxon>Dothideomycetes</taxon>
        <taxon>Pleosporomycetidae</taxon>
        <taxon>Pleosporales</taxon>
        <taxon>Massarineae</taxon>
        <taxon>Didymosphaeriaceae</taxon>
        <taxon>Paraphaeosphaeria</taxon>
    </lineage>
</organism>
<dbReference type="AlphaFoldDB" id="A0A9P6KJJ7"/>
<evidence type="ECO:0000259" key="1">
    <source>
        <dbReference type="Pfam" id="PF20516"/>
    </source>
</evidence>
<protein>
    <recommendedName>
        <fullName evidence="1">PD-(D/E)XK nuclease-like domain-containing protein</fullName>
    </recommendedName>
</protein>
<accession>A0A9P6KJJ7</accession>
<dbReference type="OrthoDB" id="4161186at2759"/>
<reference evidence="2" key="1">
    <citation type="journal article" date="2020" name="Mol. Plant Microbe Interact.">
        <title>Genome Sequence of the Biocontrol Agent Coniothyrium minitans strain Conio (IMI 134523).</title>
        <authorList>
            <person name="Patel D."/>
            <person name="Shittu T.A."/>
            <person name="Baroncelli R."/>
            <person name="Muthumeenakshi S."/>
            <person name="Osborne T.H."/>
            <person name="Janganan T.K."/>
            <person name="Sreenivasaprasad S."/>
        </authorList>
    </citation>
    <scope>NUCLEOTIDE SEQUENCE</scope>
    <source>
        <strain evidence="2">Conio</strain>
    </source>
</reference>